<accession>A0ABN7SSC5</accession>
<dbReference type="Proteomes" id="UP001158576">
    <property type="component" value="Chromosome 1"/>
</dbReference>
<proteinExistence type="predicted"/>
<gene>
    <name evidence="1" type="ORF">OKIOD_LOCUS10515</name>
</gene>
<evidence type="ECO:0000313" key="2">
    <source>
        <dbReference type="Proteomes" id="UP001158576"/>
    </source>
</evidence>
<keyword evidence="2" id="KW-1185">Reference proteome</keyword>
<dbReference type="EMBL" id="OU015566">
    <property type="protein sequence ID" value="CAG5105007.1"/>
    <property type="molecule type" value="Genomic_DNA"/>
</dbReference>
<sequence>MISEANFTLETVEFIVDDGFFYLMIHLAEDPTFQELVIIRELMMARLRADLGDVCNQIQILFKYPACDECHNEDCRF</sequence>
<reference evidence="1 2" key="1">
    <citation type="submission" date="2021-04" db="EMBL/GenBank/DDBJ databases">
        <authorList>
            <person name="Bliznina A."/>
        </authorList>
    </citation>
    <scope>NUCLEOTIDE SEQUENCE [LARGE SCALE GENOMIC DNA]</scope>
</reference>
<evidence type="ECO:0000313" key="1">
    <source>
        <dbReference type="EMBL" id="CAG5105007.1"/>
    </source>
</evidence>
<organism evidence="1 2">
    <name type="scientific">Oikopleura dioica</name>
    <name type="common">Tunicate</name>
    <dbReference type="NCBI Taxonomy" id="34765"/>
    <lineage>
        <taxon>Eukaryota</taxon>
        <taxon>Metazoa</taxon>
        <taxon>Chordata</taxon>
        <taxon>Tunicata</taxon>
        <taxon>Appendicularia</taxon>
        <taxon>Copelata</taxon>
        <taxon>Oikopleuridae</taxon>
        <taxon>Oikopleura</taxon>
    </lineage>
</organism>
<protein>
    <submittedName>
        <fullName evidence="1">Oidioi.mRNA.OKI2018_I69.chr1.g1750.t1.cds</fullName>
    </submittedName>
</protein>
<name>A0ABN7SSC5_OIKDI</name>